<reference evidence="2" key="1">
    <citation type="submission" date="2020-04" db="EMBL/GenBank/DDBJ databases">
        <authorList>
            <person name="Chiriac C."/>
            <person name="Salcher M."/>
            <person name="Ghai R."/>
            <person name="Kavagutti S V."/>
        </authorList>
    </citation>
    <scope>NUCLEOTIDE SEQUENCE</scope>
</reference>
<evidence type="ECO:0008006" key="3">
    <source>
        <dbReference type="Google" id="ProtNLM"/>
    </source>
</evidence>
<proteinExistence type="predicted"/>
<evidence type="ECO:0000256" key="1">
    <source>
        <dbReference type="SAM" id="MobiDB-lite"/>
    </source>
</evidence>
<dbReference type="EMBL" id="LR796738">
    <property type="protein sequence ID" value="CAB4162247.1"/>
    <property type="molecule type" value="Genomic_DNA"/>
</dbReference>
<dbReference type="PROSITE" id="PS51257">
    <property type="entry name" value="PROKAR_LIPOPROTEIN"/>
    <property type="match status" value="1"/>
</dbReference>
<name>A0A6J5NTC7_9CAUD</name>
<sequence>MKMKFAILALAALLLVGCGGDQNPHTQTPKQTVSVSITLEVPEGTTVRRVPVARVSSVPLPEAPRIPSTEAKSEPEGTLFDIAP</sequence>
<protein>
    <recommendedName>
        <fullName evidence="3">Lipoprotein</fullName>
    </recommendedName>
</protein>
<organism evidence="2">
    <name type="scientific">uncultured Caudovirales phage</name>
    <dbReference type="NCBI Taxonomy" id="2100421"/>
    <lineage>
        <taxon>Viruses</taxon>
        <taxon>Duplodnaviria</taxon>
        <taxon>Heunggongvirae</taxon>
        <taxon>Uroviricota</taxon>
        <taxon>Caudoviricetes</taxon>
        <taxon>Peduoviridae</taxon>
        <taxon>Maltschvirus</taxon>
        <taxon>Maltschvirus maltsch</taxon>
    </lineage>
</organism>
<feature type="region of interest" description="Disordered" evidence="1">
    <location>
        <begin position="58"/>
        <end position="84"/>
    </location>
</feature>
<gene>
    <name evidence="2" type="ORF">UFOVP783_27</name>
</gene>
<evidence type="ECO:0000313" key="2">
    <source>
        <dbReference type="EMBL" id="CAB4162247.1"/>
    </source>
</evidence>
<accession>A0A6J5NTC7</accession>